<accession>A0A4Y7RPS3</accession>
<sequence length="73" mass="8331">MKRQADMVTKSYTPREAERILTDDGWYVVRTRGSHKQFKHPTKPGLVTLPVHPGKNLGINVVKSIERQSGIKF</sequence>
<keyword evidence="9" id="KW-1185">Reference proteome</keyword>
<evidence type="ECO:0000256" key="3">
    <source>
        <dbReference type="ARBA" id="ARBA00022722"/>
    </source>
</evidence>
<dbReference type="Proteomes" id="UP000297597">
    <property type="component" value="Unassembled WGS sequence"/>
</dbReference>
<dbReference type="GO" id="GO:0016787">
    <property type="term" value="F:hydrolase activity"/>
    <property type="evidence" value="ECO:0007669"/>
    <property type="project" value="UniProtKB-KW"/>
</dbReference>
<keyword evidence="5" id="KW-0378">Hydrolase</keyword>
<gene>
    <name evidence="8" type="ORF">Pmgp_02017</name>
</gene>
<organism evidence="8 9">
    <name type="scientific">Pelotomaculum propionicicum</name>
    <dbReference type="NCBI Taxonomy" id="258475"/>
    <lineage>
        <taxon>Bacteria</taxon>
        <taxon>Bacillati</taxon>
        <taxon>Bacillota</taxon>
        <taxon>Clostridia</taxon>
        <taxon>Eubacteriales</taxon>
        <taxon>Desulfotomaculaceae</taxon>
        <taxon>Pelotomaculum</taxon>
    </lineage>
</organism>
<evidence type="ECO:0008006" key="10">
    <source>
        <dbReference type="Google" id="ProtNLM"/>
    </source>
</evidence>
<protein>
    <recommendedName>
        <fullName evidence="10">Addiction module toxin, HicA family</fullName>
    </recommendedName>
</protein>
<evidence type="ECO:0000256" key="6">
    <source>
        <dbReference type="ARBA" id="ARBA00022884"/>
    </source>
</evidence>
<dbReference type="Pfam" id="PF07927">
    <property type="entry name" value="HicA_toxin"/>
    <property type="match status" value="1"/>
</dbReference>
<evidence type="ECO:0000256" key="1">
    <source>
        <dbReference type="ARBA" id="ARBA00006620"/>
    </source>
</evidence>
<proteinExistence type="inferred from homology"/>
<keyword evidence="4" id="KW-0255">Endonuclease</keyword>
<keyword evidence="6" id="KW-0694">RNA-binding</keyword>
<evidence type="ECO:0000256" key="2">
    <source>
        <dbReference type="ARBA" id="ARBA00022649"/>
    </source>
</evidence>
<evidence type="ECO:0000256" key="5">
    <source>
        <dbReference type="ARBA" id="ARBA00022801"/>
    </source>
</evidence>
<dbReference type="GO" id="GO:0004519">
    <property type="term" value="F:endonuclease activity"/>
    <property type="evidence" value="ECO:0007669"/>
    <property type="project" value="UniProtKB-KW"/>
</dbReference>
<comment type="caution">
    <text evidence="8">The sequence shown here is derived from an EMBL/GenBank/DDBJ whole genome shotgun (WGS) entry which is preliminary data.</text>
</comment>
<dbReference type="EMBL" id="QFFZ01000020">
    <property type="protein sequence ID" value="TEB10851.1"/>
    <property type="molecule type" value="Genomic_DNA"/>
</dbReference>
<dbReference type="Gene3D" id="3.30.920.30">
    <property type="entry name" value="Hypothetical protein"/>
    <property type="match status" value="1"/>
</dbReference>
<dbReference type="SUPFAM" id="SSF54786">
    <property type="entry name" value="YcfA/nrd intein domain"/>
    <property type="match status" value="1"/>
</dbReference>
<reference evidence="8 9" key="1">
    <citation type="journal article" date="2018" name="Environ. Microbiol.">
        <title>Novel energy conservation strategies and behaviour of Pelotomaculum schinkii driving syntrophic propionate catabolism.</title>
        <authorList>
            <person name="Hidalgo-Ahumada C.A.P."/>
            <person name="Nobu M.K."/>
            <person name="Narihiro T."/>
            <person name="Tamaki H."/>
            <person name="Liu W.T."/>
            <person name="Kamagata Y."/>
            <person name="Stams A.J.M."/>
            <person name="Imachi H."/>
            <person name="Sousa D.Z."/>
        </authorList>
    </citation>
    <scope>NUCLEOTIDE SEQUENCE [LARGE SCALE GENOMIC DNA]</scope>
    <source>
        <strain evidence="8 9">MGP</strain>
    </source>
</reference>
<dbReference type="AlphaFoldDB" id="A0A4Y7RPS3"/>
<dbReference type="InterPro" id="IPR038570">
    <property type="entry name" value="HicA_sf"/>
</dbReference>
<keyword evidence="2" id="KW-1277">Toxin-antitoxin system</keyword>
<evidence type="ECO:0000256" key="4">
    <source>
        <dbReference type="ARBA" id="ARBA00022759"/>
    </source>
</evidence>
<dbReference type="GO" id="GO:0003729">
    <property type="term" value="F:mRNA binding"/>
    <property type="evidence" value="ECO:0007669"/>
    <property type="project" value="InterPro"/>
</dbReference>
<comment type="similarity">
    <text evidence="1">Belongs to the HicA mRNA interferase family.</text>
</comment>
<dbReference type="InterPro" id="IPR012933">
    <property type="entry name" value="HicA_mRNA_interferase"/>
</dbReference>
<dbReference type="RefSeq" id="WP_243119804.1">
    <property type="nucleotide sequence ID" value="NZ_QFFZ01000020.1"/>
</dbReference>
<keyword evidence="7" id="KW-0346">Stress response</keyword>
<evidence type="ECO:0000313" key="9">
    <source>
        <dbReference type="Proteomes" id="UP000297597"/>
    </source>
</evidence>
<evidence type="ECO:0000256" key="7">
    <source>
        <dbReference type="ARBA" id="ARBA00023016"/>
    </source>
</evidence>
<evidence type="ECO:0000313" key="8">
    <source>
        <dbReference type="EMBL" id="TEB10851.1"/>
    </source>
</evidence>
<keyword evidence="3" id="KW-0540">Nuclease</keyword>
<name>A0A4Y7RPS3_9FIRM</name>